<dbReference type="PANTHER" id="PTHR31672">
    <property type="entry name" value="BNACNNG10540D PROTEIN"/>
    <property type="match status" value="1"/>
</dbReference>
<dbReference type="OrthoDB" id="1032226at2759"/>
<dbReference type="Proteomes" id="UP000694251">
    <property type="component" value="Chromosome 8"/>
</dbReference>
<reference evidence="2 3" key="1">
    <citation type="submission" date="2020-12" db="EMBL/GenBank/DDBJ databases">
        <title>Concerted genomic and epigenomic changes stabilize Arabidopsis allopolyploids.</title>
        <authorList>
            <person name="Chen Z."/>
        </authorList>
    </citation>
    <scope>NUCLEOTIDE SEQUENCE [LARGE SCALE GENOMIC DNA]</scope>
    <source>
        <strain evidence="2">As9502</strain>
        <tissue evidence="2">Leaf</tissue>
    </source>
</reference>
<dbReference type="SMART" id="SM00256">
    <property type="entry name" value="FBOX"/>
    <property type="match status" value="1"/>
</dbReference>
<organism evidence="2 3">
    <name type="scientific">Arabidopsis suecica</name>
    <name type="common">Swedish thale-cress</name>
    <name type="synonym">Cardaminopsis suecica</name>
    <dbReference type="NCBI Taxonomy" id="45249"/>
    <lineage>
        <taxon>Eukaryota</taxon>
        <taxon>Viridiplantae</taxon>
        <taxon>Streptophyta</taxon>
        <taxon>Embryophyta</taxon>
        <taxon>Tracheophyta</taxon>
        <taxon>Spermatophyta</taxon>
        <taxon>Magnoliopsida</taxon>
        <taxon>eudicotyledons</taxon>
        <taxon>Gunneridae</taxon>
        <taxon>Pentapetalae</taxon>
        <taxon>rosids</taxon>
        <taxon>malvids</taxon>
        <taxon>Brassicales</taxon>
        <taxon>Brassicaceae</taxon>
        <taxon>Camelineae</taxon>
        <taxon>Arabidopsis</taxon>
    </lineage>
</organism>
<protein>
    <submittedName>
        <fullName evidence="2">F-box-like domain superfamily</fullName>
    </submittedName>
</protein>
<dbReference type="Pfam" id="PF07734">
    <property type="entry name" value="FBA_1"/>
    <property type="match status" value="1"/>
</dbReference>
<dbReference type="NCBIfam" id="TIGR01640">
    <property type="entry name" value="F_box_assoc_1"/>
    <property type="match status" value="1"/>
</dbReference>
<keyword evidence="3" id="KW-1185">Reference proteome</keyword>
<evidence type="ECO:0000313" key="2">
    <source>
        <dbReference type="EMBL" id="KAG7583006.1"/>
    </source>
</evidence>
<evidence type="ECO:0000313" key="3">
    <source>
        <dbReference type="Proteomes" id="UP000694251"/>
    </source>
</evidence>
<feature type="domain" description="F-box" evidence="1">
    <location>
        <begin position="8"/>
        <end position="49"/>
    </location>
</feature>
<dbReference type="Pfam" id="PF00646">
    <property type="entry name" value="F-box"/>
    <property type="match status" value="1"/>
</dbReference>
<proteinExistence type="predicted"/>
<name>A0A8T2BAJ7_ARASU</name>
<gene>
    <name evidence="2" type="ORF">ISN44_As08g025510</name>
</gene>
<dbReference type="EMBL" id="JAEFBJ010000008">
    <property type="protein sequence ID" value="KAG7583006.1"/>
    <property type="molecule type" value="Genomic_DNA"/>
</dbReference>
<comment type="caution">
    <text evidence="2">The sequence shown here is derived from an EMBL/GenBank/DDBJ whole genome shotgun (WGS) entry which is preliminary data.</text>
</comment>
<dbReference type="InterPro" id="IPR017451">
    <property type="entry name" value="F-box-assoc_interact_dom"/>
</dbReference>
<dbReference type="InterPro" id="IPR006527">
    <property type="entry name" value="F-box-assoc_dom_typ1"/>
</dbReference>
<dbReference type="AlphaFoldDB" id="A0A8T2BAJ7"/>
<sequence>MTLTISDLPRDLLEKEIFSRIPLKYVRALRLTCKEWETLIKSRSLTIEEEESQMIVLMDYNLCLMSISMNGGEPSTEIRGKLSCLGEQVKISQFFHCEGLLLCILKDDDTKVVVWNPYWGQTRLIQTRFFNHPSRWSRFNYALGYYKNNNKMKSSKLLRFLDYFYISRGLTKEKNYFWYEIYDFDSGLWTTLDVTPHWLISFDERGVSLKENTYWCARERNPRKPCHFLKVDHIICFDFTSERFGPLLRLPFRATRDSLWTLSCVREEKLAALFCHEYVVEVWITTRIEANKVSWSKFLTFDVGEYYPMINPGARSVFVDEVNKVAMIFDKTLTYDKTLIIGEAGYVRYVDLGEPAHRDS</sequence>
<dbReference type="PANTHER" id="PTHR31672:SF10">
    <property type="entry name" value="F-BOX DOMAIN-CONTAINING PROTEIN"/>
    <property type="match status" value="1"/>
</dbReference>
<dbReference type="InterPro" id="IPR050796">
    <property type="entry name" value="SCF_F-box_component"/>
</dbReference>
<dbReference type="InterPro" id="IPR001810">
    <property type="entry name" value="F-box_dom"/>
</dbReference>
<accession>A0A8T2BAJ7</accession>
<evidence type="ECO:0000259" key="1">
    <source>
        <dbReference type="SMART" id="SM00256"/>
    </source>
</evidence>